<gene>
    <name evidence="3" type="ORF">CEJ45_01515</name>
</gene>
<reference evidence="3 4" key="1">
    <citation type="journal article" date="2010" name="Int. J. Syst. Evol. Microbiol.">
        <title>Reclassification of Herbaspirillum putei as a later heterotypic synonym of Herbaspirillum huttiense, with the description of H. huttiense subsp. huttiense subsp. nov. and H. huttiense subsp. putei subsp. nov., comb. nov., and description of Herbaspirillum aquaticum sp. nov.</title>
        <authorList>
            <person name="Dobritsa A.P."/>
            <person name="Reddy M.C."/>
            <person name="Samadpour M."/>
        </authorList>
    </citation>
    <scope>NUCLEOTIDE SEQUENCE [LARGE SCALE GENOMIC DNA]</scope>
    <source>
        <strain evidence="3 4">IEH 4430</strain>
    </source>
</reference>
<evidence type="ECO:0000313" key="3">
    <source>
        <dbReference type="EMBL" id="OWY36797.1"/>
    </source>
</evidence>
<dbReference type="AlphaFoldDB" id="A0A225SZS3"/>
<name>A0A225SZS3_9BURK</name>
<dbReference type="SUPFAM" id="SSF53474">
    <property type="entry name" value="alpha/beta-Hydrolases"/>
    <property type="match status" value="1"/>
</dbReference>
<feature type="region of interest" description="Disordered" evidence="1">
    <location>
        <begin position="1"/>
        <end position="33"/>
    </location>
</feature>
<dbReference type="InterPro" id="IPR051044">
    <property type="entry name" value="MAG_DAG_Lipase"/>
</dbReference>
<dbReference type="RefSeq" id="WP_088753480.1">
    <property type="nucleotide sequence ID" value="NZ_JARJFG010000001.1"/>
</dbReference>
<dbReference type="EMBL" id="NJGV01000001">
    <property type="protein sequence ID" value="OWY36797.1"/>
    <property type="molecule type" value="Genomic_DNA"/>
</dbReference>
<evidence type="ECO:0000313" key="4">
    <source>
        <dbReference type="Proteomes" id="UP000214747"/>
    </source>
</evidence>
<dbReference type="InterPro" id="IPR022742">
    <property type="entry name" value="Hydrolase_4"/>
</dbReference>
<comment type="caution">
    <text evidence="3">The sequence shown here is derived from an EMBL/GenBank/DDBJ whole genome shotgun (WGS) entry which is preliminary data.</text>
</comment>
<dbReference type="Proteomes" id="UP000214747">
    <property type="component" value="Unassembled WGS sequence"/>
</dbReference>
<sequence length="310" mass="34395">MDSQSSTHSAGTASTAAGSADQRHTEERHGGPPKDHAVILLHGLCGSHLEMGSIPKQLKKAGCTVIPLNIDNYSASLTNPRVSPDWEAWCAVVESRVARLKEEFRTVSLCGLSMGATLALAVAARSKELLSVVLLSPVLQYDGWSVPWYWKLLTVVYDMGIRNWSYKESEPYGIKNYEMRRRVAAALEKDGVAAVGAASIPARHLRAALRMIAFVRQSLPLVRTDTLIIHSIDDETASPRNAELIQQQINAEVRKVVWLGDCYHIITVDNEREIVTNETVMFIKRSIEIHGNEMSRKYLGHSSPLKDRRG</sequence>
<keyword evidence="4" id="KW-1185">Reference proteome</keyword>
<accession>A0A225SZS3</accession>
<dbReference type="Gene3D" id="3.40.50.1820">
    <property type="entry name" value="alpha/beta hydrolase"/>
    <property type="match status" value="1"/>
</dbReference>
<feature type="domain" description="Serine aminopeptidase S33" evidence="2">
    <location>
        <begin position="34"/>
        <end position="270"/>
    </location>
</feature>
<evidence type="ECO:0000256" key="1">
    <source>
        <dbReference type="SAM" id="MobiDB-lite"/>
    </source>
</evidence>
<dbReference type="PANTHER" id="PTHR11614">
    <property type="entry name" value="PHOSPHOLIPASE-RELATED"/>
    <property type="match status" value="1"/>
</dbReference>
<proteinExistence type="predicted"/>
<organism evidence="3 4">
    <name type="scientific">Herbaspirillum aquaticum</name>
    <dbReference type="NCBI Taxonomy" id="568783"/>
    <lineage>
        <taxon>Bacteria</taxon>
        <taxon>Pseudomonadati</taxon>
        <taxon>Pseudomonadota</taxon>
        <taxon>Betaproteobacteria</taxon>
        <taxon>Burkholderiales</taxon>
        <taxon>Oxalobacteraceae</taxon>
        <taxon>Herbaspirillum</taxon>
    </lineage>
</organism>
<dbReference type="Pfam" id="PF12146">
    <property type="entry name" value="Hydrolase_4"/>
    <property type="match status" value="1"/>
</dbReference>
<dbReference type="InterPro" id="IPR029058">
    <property type="entry name" value="AB_hydrolase_fold"/>
</dbReference>
<evidence type="ECO:0000259" key="2">
    <source>
        <dbReference type="Pfam" id="PF12146"/>
    </source>
</evidence>
<feature type="compositionally biased region" description="Low complexity" evidence="1">
    <location>
        <begin position="1"/>
        <end position="20"/>
    </location>
</feature>
<feature type="compositionally biased region" description="Basic and acidic residues" evidence="1">
    <location>
        <begin position="21"/>
        <end position="33"/>
    </location>
</feature>
<protein>
    <submittedName>
        <fullName evidence="3">Carboxylesterase</fullName>
    </submittedName>
</protein>